<evidence type="ECO:0000256" key="3">
    <source>
        <dbReference type="ARBA" id="ARBA00023015"/>
    </source>
</evidence>
<evidence type="ECO:0000256" key="4">
    <source>
        <dbReference type="ARBA" id="ARBA00023125"/>
    </source>
</evidence>
<dbReference type="SUPFAM" id="SSF75625">
    <property type="entry name" value="YebC-like"/>
    <property type="match status" value="1"/>
</dbReference>
<dbReference type="Proteomes" id="UP000464751">
    <property type="component" value="Chromosome"/>
</dbReference>
<evidence type="ECO:0000256" key="5">
    <source>
        <dbReference type="ARBA" id="ARBA00023163"/>
    </source>
</evidence>
<dbReference type="Gene3D" id="1.10.10.200">
    <property type="match status" value="1"/>
</dbReference>
<dbReference type="NCBIfam" id="NF009044">
    <property type="entry name" value="PRK12378.1"/>
    <property type="match status" value="1"/>
</dbReference>
<name>A0A6P1YNQ9_9HYPH</name>
<dbReference type="Pfam" id="PF01709">
    <property type="entry name" value="Transcrip_reg"/>
    <property type="match status" value="1"/>
</dbReference>
<dbReference type="InterPro" id="IPR049083">
    <property type="entry name" value="TACO1_YebC_N"/>
</dbReference>
<dbReference type="InterPro" id="IPR002876">
    <property type="entry name" value="Transcrip_reg_TACO1-like"/>
</dbReference>
<keyword evidence="2 6" id="KW-0963">Cytoplasm</keyword>
<dbReference type="HAMAP" id="MF_00693">
    <property type="entry name" value="Transcrip_reg_TACO1"/>
    <property type="match status" value="1"/>
</dbReference>
<sequence length="248" mass="26856">MAGHSQFKNIMHRKGKQDAVRSKLFSKLAREITVAAKLGMPDPAMNPRLRAAVLAARAENMPKDNIDRAIKKAAGGDAETYDEIRYEGYGPGGVAVIVEALTDNRNRTASEVRSYFTKSGGALAETGAVAFMFDRVGVVEFDADKASADGMLEAAIEAGADDVSSSEDGHEVVCSVESLHEVARALEAKFGDPRKSGLVWRPQNTVAVDDEVAEKLIRLVDNLNDNDDVQNVYANFEISDEMMDKMSA</sequence>
<dbReference type="EMBL" id="CP048630">
    <property type="protein sequence ID" value="QIB33384.1"/>
    <property type="molecule type" value="Genomic_DNA"/>
</dbReference>
<evidence type="ECO:0000259" key="7">
    <source>
        <dbReference type="Pfam" id="PF01709"/>
    </source>
</evidence>
<organism evidence="9 10">
    <name type="scientific">Ancylobacter pratisalsi</name>
    <dbReference type="NCBI Taxonomy" id="1745854"/>
    <lineage>
        <taxon>Bacteria</taxon>
        <taxon>Pseudomonadati</taxon>
        <taxon>Pseudomonadota</taxon>
        <taxon>Alphaproteobacteria</taxon>
        <taxon>Hyphomicrobiales</taxon>
        <taxon>Xanthobacteraceae</taxon>
        <taxon>Ancylobacter</taxon>
    </lineage>
</organism>
<dbReference type="FunFam" id="1.10.10.200:FF:000002">
    <property type="entry name" value="Probable transcriptional regulatory protein CLM62_37755"/>
    <property type="match status" value="1"/>
</dbReference>
<comment type="subcellular location">
    <subcellularLocation>
        <location evidence="6">Cytoplasm</location>
    </subcellularLocation>
</comment>
<feature type="domain" description="TACO1/YebC-like second and third" evidence="7">
    <location>
        <begin position="81"/>
        <end position="236"/>
    </location>
</feature>
<dbReference type="KEGG" id="apra:G3A50_06395"/>
<dbReference type="PANTHER" id="PTHR12532:SF6">
    <property type="entry name" value="TRANSCRIPTIONAL REGULATORY PROTEIN YEBC-RELATED"/>
    <property type="match status" value="1"/>
</dbReference>
<dbReference type="InterPro" id="IPR048300">
    <property type="entry name" value="TACO1_YebC-like_2nd/3rd_dom"/>
</dbReference>
<dbReference type="AlphaFoldDB" id="A0A6P1YNQ9"/>
<proteinExistence type="inferred from homology"/>
<evidence type="ECO:0000313" key="10">
    <source>
        <dbReference type="Proteomes" id="UP000464751"/>
    </source>
</evidence>
<dbReference type="NCBIfam" id="NF001030">
    <property type="entry name" value="PRK00110.1"/>
    <property type="match status" value="1"/>
</dbReference>
<dbReference type="Pfam" id="PF20772">
    <property type="entry name" value="TACO1_YebC_N"/>
    <property type="match status" value="1"/>
</dbReference>
<dbReference type="GO" id="GO:0006355">
    <property type="term" value="P:regulation of DNA-templated transcription"/>
    <property type="evidence" value="ECO:0007669"/>
    <property type="project" value="UniProtKB-UniRule"/>
</dbReference>
<keyword evidence="5 6" id="KW-0804">Transcription</keyword>
<dbReference type="InterPro" id="IPR029072">
    <property type="entry name" value="YebC-like"/>
</dbReference>
<protein>
    <recommendedName>
        <fullName evidence="6">Probable transcriptional regulatory protein G3A50_06395</fullName>
    </recommendedName>
</protein>
<comment type="similarity">
    <text evidence="1 6">Belongs to the TACO1 family.</text>
</comment>
<accession>A0A6P1YNQ9</accession>
<feature type="domain" description="TACO1/YebC-like N-terminal" evidence="8">
    <location>
        <begin position="5"/>
        <end position="75"/>
    </location>
</feature>
<evidence type="ECO:0000256" key="2">
    <source>
        <dbReference type="ARBA" id="ARBA00022490"/>
    </source>
</evidence>
<dbReference type="Gene3D" id="3.30.70.980">
    <property type="match status" value="2"/>
</dbReference>
<dbReference type="GO" id="GO:0003677">
    <property type="term" value="F:DNA binding"/>
    <property type="evidence" value="ECO:0007669"/>
    <property type="project" value="UniProtKB-UniRule"/>
</dbReference>
<evidence type="ECO:0000256" key="1">
    <source>
        <dbReference type="ARBA" id="ARBA00008724"/>
    </source>
</evidence>
<gene>
    <name evidence="9" type="ORF">G3A50_06395</name>
</gene>
<evidence type="ECO:0000256" key="6">
    <source>
        <dbReference type="HAMAP-Rule" id="MF_00693"/>
    </source>
</evidence>
<dbReference type="PANTHER" id="PTHR12532">
    <property type="entry name" value="TRANSLATIONAL ACTIVATOR OF CYTOCHROME C OXIDASE 1"/>
    <property type="match status" value="1"/>
</dbReference>
<dbReference type="InterPro" id="IPR026564">
    <property type="entry name" value="Transcrip_reg_TACO1-like_dom3"/>
</dbReference>
<dbReference type="InterPro" id="IPR017856">
    <property type="entry name" value="Integrase-like_N"/>
</dbReference>
<keyword evidence="3 6" id="KW-0805">Transcription regulation</keyword>
<dbReference type="NCBIfam" id="TIGR01033">
    <property type="entry name" value="YebC/PmpR family DNA-binding transcriptional regulator"/>
    <property type="match status" value="1"/>
</dbReference>
<dbReference type="GO" id="GO:0005829">
    <property type="term" value="C:cytosol"/>
    <property type="evidence" value="ECO:0007669"/>
    <property type="project" value="TreeGrafter"/>
</dbReference>
<evidence type="ECO:0000259" key="8">
    <source>
        <dbReference type="Pfam" id="PF20772"/>
    </source>
</evidence>
<reference evidence="9 10" key="1">
    <citation type="submission" date="2020-02" db="EMBL/GenBank/DDBJ databases">
        <authorList>
            <person name="Li G."/>
        </authorList>
    </citation>
    <scope>NUCLEOTIDE SEQUENCE [LARGE SCALE GENOMIC DNA]</scope>
    <source>
        <strain evidence="9 10">DSM 102029</strain>
    </source>
</reference>
<keyword evidence="4 6" id="KW-0238">DNA-binding</keyword>
<evidence type="ECO:0000313" key="9">
    <source>
        <dbReference type="EMBL" id="QIB33384.1"/>
    </source>
</evidence>
<dbReference type="RefSeq" id="WP_163074481.1">
    <property type="nucleotide sequence ID" value="NZ_CP048630.1"/>
</dbReference>
<keyword evidence="10" id="KW-1185">Reference proteome</keyword>